<evidence type="ECO:0000256" key="2">
    <source>
        <dbReference type="ARBA" id="ARBA00005453"/>
    </source>
</evidence>
<dbReference type="Pfam" id="PF10231">
    <property type="entry name" value="COA8"/>
    <property type="match status" value="1"/>
</dbReference>
<keyword evidence="5" id="KW-0496">Mitochondrion</keyword>
<evidence type="ECO:0000256" key="5">
    <source>
        <dbReference type="ARBA" id="ARBA00023128"/>
    </source>
</evidence>
<evidence type="ECO:0000313" key="7">
    <source>
        <dbReference type="Proteomes" id="UP000504606"/>
    </source>
</evidence>
<keyword evidence="6" id="KW-0472">Membrane</keyword>
<accession>A0A6J1T5D1</accession>
<dbReference type="PANTHER" id="PTHR31107">
    <property type="entry name" value="APOPTOGENIC PROTEIN 1, MITOCHONDRIAL"/>
    <property type="match status" value="1"/>
</dbReference>
<dbReference type="GO" id="GO:0097193">
    <property type="term" value="P:intrinsic apoptotic signaling pathway"/>
    <property type="evidence" value="ECO:0007669"/>
    <property type="project" value="InterPro"/>
</dbReference>
<evidence type="ECO:0000256" key="6">
    <source>
        <dbReference type="ARBA" id="ARBA00023136"/>
    </source>
</evidence>
<dbReference type="PANTHER" id="PTHR31107:SF2">
    <property type="entry name" value="CYTOCHROME C OXIDASE ASSEMBLY FACTOR 8"/>
    <property type="match status" value="1"/>
</dbReference>
<dbReference type="OrthoDB" id="6246201at2759"/>
<gene>
    <name evidence="8" type="primary">LOC113213610</name>
</gene>
<dbReference type="GO" id="GO:0005743">
    <property type="term" value="C:mitochondrial inner membrane"/>
    <property type="evidence" value="ECO:0007669"/>
    <property type="project" value="UniProtKB-SubCell"/>
</dbReference>
<keyword evidence="4" id="KW-0809">Transit peptide</keyword>
<dbReference type="RefSeq" id="XP_026288513.1">
    <property type="nucleotide sequence ID" value="XM_026432728.2"/>
</dbReference>
<comment type="subcellular location">
    <subcellularLocation>
        <location evidence="1">Mitochondrion inner membrane</location>
        <topology evidence="1">Peripheral membrane protein</topology>
        <orientation evidence="1">Matrix side</orientation>
    </subcellularLocation>
</comment>
<organism evidence="7 8">
    <name type="scientific">Frankliniella occidentalis</name>
    <name type="common">Western flower thrips</name>
    <name type="synonym">Euthrips occidentalis</name>
    <dbReference type="NCBI Taxonomy" id="133901"/>
    <lineage>
        <taxon>Eukaryota</taxon>
        <taxon>Metazoa</taxon>
        <taxon>Ecdysozoa</taxon>
        <taxon>Arthropoda</taxon>
        <taxon>Hexapoda</taxon>
        <taxon>Insecta</taxon>
        <taxon>Pterygota</taxon>
        <taxon>Neoptera</taxon>
        <taxon>Paraneoptera</taxon>
        <taxon>Thysanoptera</taxon>
        <taxon>Terebrantia</taxon>
        <taxon>Thripoidea</taxon>
        <taxon>Thripidae</taxon>
        <taxon>Frankliniella</taxon>
    </lineage>
</organism>
<evidence type="ECO:0000313" key="8">
    <source>
        <dbReference type="RefSeq" id="XP_026288513.1"/>
    </source>
</evidence>
<dbReference type="AlphaFoldDB" id="A0A6J1T5D1"/>
<proteinExistence type="inferred from homology"/>
<evidence type="ECO:0000256" key="4">
    <source>
        <dbReference type="ARBA" id="ARBA00022946"/>
    </source>
</evidence>
<dbReference type="CTD" id="84334"/>
<evidence type="ECO:0000256" key="3">
    <source>
        <dbReference type="ARBA" id="ARBA00022792"/>
    </source>
</evidence>
<name>A0A6J1T5D1_FRAOC</name>
<comment type="similarity">
    <text evidence="2">Belongs to the COA8 family.</text>
</comment>
<evidence type="ECO:0000256" key="1">
    <source>
        <dbReference type="ARBA" id="ARBA00004443"/>
    </source>
</evidence>
<reference evidence="8" key="1">
    <citation type="submission" date="2025-08" db="UniProtKB">
        <authorList>
            <consortium name="RefSeq"/>
        </authorList>
    </citation>
    <scope>IDENTIFICATION</scope>
    <source>
        <tissue evidence="8">Whole organism</tissue>
    </source>
</reference>
<keyword evidence="3" id="KW-0999">Mitochondrion inner membrane</keyword>
<dbReference type="Proteomes" id="UP000504606">
    <property type="component" value="Unplaced"/>
</dbReference>
<dbReference type="KEGG" id="foc:113213610"/>
<keyword evidence="7" id="KW-1185">Reference proteome</keyword>
<protein>
    <submittedName>
        <fullName evidence="8">COA8 family protein CG14806, mitochondrial</fullName>
    </submittedName>
</protein>
<dbReference type="InterPro" id="IPR018796">
    <property type="entry name" value="COA8"/>
</dbReference>
<dbReference type="GeneID" id="113213610"/>
<sequence>MSLFVRRKVFFNNKSFLEFVPLSTFPNTTCVKSSNEPPPNPADVKHDVIGPPNKTSNLRPVLFYIPPNETQLEQDFRIEREKVQKWNEDFWIKHNSAFLKESNDFRQKKLETLPRDEKTGLSAEEMSEFYKAFLDKNWKTHFSYNFQWYGKNFNLLYLALKVQISKLRGSS</sequence>